<evidence type="ECO:0000256" key="4">
    <source>
        <dbReference type="ARBA" id="ARBA00023002"/>
    </source>
</evidence>
<dbReference type="InterPro" id="IPR036188">
    <property type="entry name" value="FAD/NAD-bd_sf"/>
</dbReference>
<dbReference type="Gene3D" id="3.90.700.10">
    <property type="entry name" value="Succinate dehydrogenase/fumarate reductase flavoprotein, catalytic domain"/>
    <property type="match status" value="1"/>
</dbReference>
<proteinExistence type="predicted"/>
<evidence type="ECO:0000313" key="7">
    <source>
        <dbReference type="EMBL" id="NBI34020.1"/>
    </source>
</evidence>
<feature type="region of interest" description="Disordered" evidence="5">
    <location>
        <begin position="30"/>
        <end position="52"/>
    </location>
</feature>
<dbReference type="PANTHER" id="PTHR43400:SF10">
    <property type="entry name" value="3-OXOSTEROID 1-DEHYDROGENASE"/>
    <property type="match status" value="1"/>
</dbReference>
<dbReference type="InterPro" id="IPR050315">
    <property type="entry name" value="FAD-oxidoreductase_2"/>
</dbReference>
<protein>
    <submittedName>
        <fullName evidence="7">FAD-binding protein</fullName>
    </submittedName>
</protein>
<feature type="domain" description="FAD-dependent oxidoreductase 2 FAD-binding" evidence="6">
    <location>
        <begin position="172"/>
        <end position="615"/>
    </location>
</feature>
<dbReference type="InterPro" id="IPR006311">
    <property type="entry name" value="TAT_signal"/>
</dbReference>
<gene>
    <name evidence="7" type="ORF">D1639_03020</name>
</gene>
<dbReference type="InterPro" id="IPR003953">
    <property type="entry name" value="FAD-dep_OxRdtase_2_FAD-bd"/>
</dbReference>
<evidence type="ECO:0000259" key="6">
    <source>
        <dbReference type="Pfam" id="PF00890"/>
    </source>
</evidence>
<evidence type="ECO:0000256" key="3">
    <source>
        <dbReference type="ARBA" id="ARBA00022827"/>
    </source>
</evidence>
<keyword evidence="2" id="KW-0285">Flavoprotein</keyword>
<dbReference type="SUPFAM" id="SSF51905">
    <property type="entry name" value="FAD/NAD(P)-binding domain"/>
    <property type="match status" value="1"/>
</dbReference>
<dbReference type="EMBL" id="QWKH01000011">
    <property type="protein sequence ID" value="NBI34020.1"/>
    <property type="molecule type" value="Genomic_DNA"/>
</dbReference>
<evidence type="ECO:0000256" key="2">
    <source>
        <dbReference type="ARBA" id="ARBA00022630"/>
    </source>
</evidence>
<dbReference type="Gene3D" id="3.50.50.60">
    <property type="entry name" value="FAD/NAD(P)-binding domain"/>
    <property type="match status" value="1"/>
</dbReference>
<dbReference type="GO" id="GO:0008202">
    <property type="term" value="P:steroid metabolic process"/>
    <property type="evidence" value="ECO:0007669"/>
    <property type="project" value="UniProtKB-ARBA"/>
</dbReference>
<dbReference type="InterPro" id="IPR019546">
    <property type="entry name" value="TAT_signal_bac_arc"/>
</dbReference>
<reference evidence="7" key="1">
    <citation type="submission" date="2018-08" db="EMBL/GenBank/DDBJ databases">
        <title>Murine metabolic-syndrome-specific gut microbial biobank.</title>
        <authorList>
            <person name="Liu C."/>
        </authorList>
    </citation>
    <scope>NUCLEOTIDE SEQUENCE [LARGE SCALE GENOMIC DNA]</scope>
    <source>
        <strain evidence="7">Z82</strain>
    </source>
</reference>
<keyword evidence="3" id="KW-0274">FAD</keyword>
<keyword evidence="4" id="KW-0560">Oxidoreductase</keyword>
<dbReference type="InterPro" id="IPR027477">
    <property type="entry name" value="Succ_DH/fumarate_Rdtase_cat_sf"/>
</dbReference>
<dbReference type="GO" id="GO:0016491">
    <property type="term" value="F:oxidoreductase activity"/>
    <property type="evidence" value="ECO:0007669"/>
    <property type="project" value="UniProtKB-KW"/>
</dbReference>
<dbReference type="Pfam" id="PF00890">
    <property type="entry name" value="FAD_binding_2"/>
    <property type="match status" value="1"/>
</dbReference>
<organism evidence="7">
    <name type="scientific">Muribaculaceae bacterium Z82</name>
    <dbReference type="NCBI Taxonomy" id="2304548"/>
    <lineage>
        <taxon>Bacteria</taxon>
        <taxon>Pseudomonadati</taxon>
        <taxon>Bacteroidota</taxon>
        <taxon>Bacteroidia</taxon>
        <taxon>Bacteroidales</taxon>
        <taxon>Muribaculaceae</taxon>
    </lineage>
</organism>
<comment type="cofactor">
    <cofactor evidence="1">
        <name>FAD</name>
        <dbReference type="ChEBI" id="CHEBI:57692"/>
    </cofactor>
</comment>
<sequence length="645" mass="69319">MALAERREGEKGVRIHFALGVVAFTRDSASQPVPSWGRGRTGRRKGDAPDLPLGRIYERKGSGPMGELTQSRRDFLKASGIAMLGAAAAAGAFGVQAAHGEELVAPGTGEGQPTRGVTNFSETDGMYADVFPQKVRYIPVIDAPTDMRRQGRVAFEMRDIAADEIKRTEDTDVLVAGAGITGTCAALSASDDGTTRVLCLEKMTKGRGMFEGMGVTGGKAMADAGYECNVPEAMDRMRLAGLYRMPVDPIMLWGRRSGEAADWLQERFDEGDGQITEGFKINKENAHHFEVPQTEVTFSSPQWSEQTIKNAGGAGIYIVADLANTLSKRPNAEVRYSNPVVKLVRDNGGRVTGAICKDSDGYYQVNAKKGVILATGGFDANPAMLKAWCRPEDIANAASWCPNYGTTGDGQLMGLAVGGQMDPLPAAVMNFDFGSPDSFYSSNLGITSLVSGGLMINEKGIRFASEALPFEARSNAITAQCHYGESCWRVASSAQVVNESVLEALKAFEEKEWAFQAPTLEELAKKMDVPADTLAAQVERFNGFVDTGIDEDFNRPMEGVKKIEGDVYYAIKHQSSILSTVSGLVVDYNCNVLDYDDQPILGLYAAGNASGGFFSNNYPRHIFGPSIGRCVTFGYVSGQSAAKEA</sequence>
<evidence type="ECO:0000256" key="5">
    <source>
        <dbReference type="SAM" id="MobiDB-lite"/>
    </source>
</evidence>
<dbReference type="NCBIfam" id="TIGR01409">
    <property type="entry name" value="TAT_signal_seq"/>
    <property type="match status" value="1"/>
</dbReference>
<dbReference type="PROSITE" id="PS51318">
    <property type="entry name" value="TAT"/>
    <property type="match status" value="1"/>
</dbReference>
<comment type="caution">
    <text evidence="7">The sequence shown here is derived from an EMBL/GenBank/DDBJ whole genome shotgun (WGS) entry which is preliminary data.</text>
</comment>
<dbReference type="PANTHER" id="PTHR43400">
    <property type="entry name" value="FUMARATE REDUCTASE"/>
    <property type="match status" value="1"/>
</dbReference>
<dbReference type="SUPFAM" id="SSF56425">
    <property type="entry name" value="Succinate dehydrogenase/fumarate reductase flavoprotein, catalytic domain"/>
    <property type="match status" value="1"/>
</dbReference>
<name>A0A7C9JCZ9_9BACT</name>
<dbReference type="AlphaFoldDB" id="A0A7C9JCZ9"/>
<evidence type="ECO:0000256" key="1">
    <source>
        <dbReference type="ARBA" id="ARBA00001974"/>
    </source>
</evidence>
<accession>A0A7C9JCZ9</accession>